<dbReference type="GO" id="GO:0015562">
    <property type="term" value="F:efflux transmembrane transporter activity"/>
    <property type="evidence" value="ECO:0007669"/>
    <property type="project" value="InterPro"/>
</dbReference>
<reference evidence="11" key="1">
    <citation type="submission" date="2023-01" db="EMBL/GenBank/DDBJ databases">
        <title>Whole-genome sequence of Pseudomonas putida NBRC 14671.</title>
        <authorList>
            <person name="Morohoshi T."/>
            <person name="Someya N."/>
        </authorList>
    </citation>
    <scope>NUCLEOTIDE SEQUENCE</scope>
    <source>
        <strain evidence="11">NBRC 14671</strain>
    </source>
</reference>
<keyword evidence="8 9" id="KW-0449">Lipoprotein</keyword>
<evidence type="ECO:0000256" key="5">
    <source>
        <dbReference type="ARBA" id="ARBA00023136"/>
    </source>
</evidence>
<feature type="region of interest" description="Disordered" evidence="10">
    <location>
        <begin position="108"/>
        <end position="127"/>
    </location>
</feature>
<evidence type="ECO:0000256" key="6">
    <source>
        <dbReference type="ARBA" id="ARBA00023139"/>
    </source>
</evidence>
<evidence type="ECO:0000256" key="4">
    <source>
        <dbReference type="ARBA" id="ARBA00022692"/>
    </source>
</evidence>
<dbReference type="GO" id="GO:0009279">
    <property type="term" value="C:cell outer membrane"/>
    <property type="evidence" value="ECO:0007669"/>
    <property type="project" value="UniProtKB-SubCell"/>
</dbReference>
<evidence type="ECO:0000256" key="9">
    <source>
        <dbReference type="RuleBase" id="RU362097"/>
    </source>
</evidence>
<dbReference type="InterPro" id="IPR003423">
    <property type="entry name" value="OMP_efflux"/>
</dbReference>
<keyword evidence="4 9" id="KW-0812">Transmembrane</keyword>
<proteinExistence type="inferred from homology"/>
<name>A0AA37RB82_PSEPU</name>
<evidence type="ECO:0000256" key="3">
    <source>
        <dbReference type="ARBA" id="ARBA00022452"/>
    </source>
</evidence>
<sequence length="474" mass="51688">MTHKPLLLLLAMTLGGCSLIPEYKRPEAPVPSTFPEGAAYAARSSGDTAQIDWKSFFKDPAVHKVVDLALVNNRDLRKAALNVDAYRAQYRIQGAALLPEFGIDGRAGRSRTPGDLSSSGHKATTGDNGLQVGLTSYELDVWGRVRSQDRSALETYLASEDTQRSVQLGLVANVAVAYFTWRTDQQLLEVTQSTLQNYRHNLELVQAGSEAGTASDLDVRQARTLVDSARGQVYAFTRQVAQDENALRLLIGTNIPANLRASDLDDAVLSEIPAGLPAALLQQRPDIRAAEHQLIAANANIGAARAAFFPSITLTGGVGTASSRLSGLFDSGSESWSFVPQVHLPIFNGGRLKASLDYAKIQREIEVSHYESVIQTAFREVADGLAALGTWDEQITSQRDLVRTSEEYNQMAQQRYDEGVDSYLALLDAQRQLLSARQQLLTDRLAQLTSQVQLYKALGGGWTTPQTSRDVAQQ</sequence>
<dbReference type="PANTHER" id="PTHR30203:SF32">
    <property type="entry name" value="CATION EFFLUX SYSTEM PROTEIN CUSC"/>
    <property type="match status" value="1"/>
</dbReference>
<dbReference type="NCBIfam" id="TIGR01845">
    <property type="entry name" value="outer_NodT"/>
    <property type="match status" value="1"/>
</dbReference>
<feature type="compositionally biased region" description="Polar residues" evidence="10">
    <location>
        <begin position="115"/>
        <end position="127"/>
    </location>
</feature>
<accession>A0AA37RB82</accession>
<dbReference type="Proteomes" id="UP001161257">
    <property type="component" value="Unassembled WGS sequence"/>
</dbReference>
<keyword evidence="5 9" id="KW-0472">Membrane</keyword>
<dbReference type="Pfam" id="PF02321">
    <property type="entry name" value="OEP"/>
    <property type="match status" value="2"/>
</dbReference>
<keyword evidence="3 9" id="KW-1134">Transmembrane beta strand</keyword>
<dbReference type="SUPFAM" id="SSF56954">
    <property type="entry name" value="Outer membrane efflux proteins (OEP)"/>
    <property type="match status" value="1"/>
</dbReference>
<dbReference type="Gene3D" id="2.20.200.10">
    <property type="entry name" value="Outer membrane efflux proteins (OEP)"/>
    <property type="match status" value="1"/>
</dbReference>
<evidence type="ECO:0000256" key="2">
    <source>
        <dbReference type="ARBA" id="ARBA00007613"/>
    </source>
</evidence>
<gene>
    <name evidence="11" type="primary">oprM</name>
    <name evidence="11" type="ORF">PPUN14671_23630</name>
</gene>
<organism evidence="11 12">
    <name type="scientific">Pseudomonas putida</name>
    <name type="common">Arthrobacter siderocapsulatus</name>
    <dbReference type="NCBI Taxonomy" id="303"/>
    <lineage>
        <taxon>Bacteria</taxon>
        <taxon>Pseudomonadati</taxon>
        <taxon>Pseudomonadota</taxon>
        <taxon>Gammaproteobacteria</taxon>
        <taxon>Pseudomonadales</taxon>
        <taxon>Pseudomonadaceae</taxon>
        <taxon>Pseudomonas</taxon>
    </lineage>
</organism>
<evidence type="ECO:0000256" key="10">
    <source>
        <dbReference type="SAM" id="MobiDB-lite"/>
    </source>
</evidence>
<comment type="similarity">
    <text evidence="2 9">Belongs to the outer membrane factor (OMF) (TC 1.B.17) family.</text>
</comment>
<evidence type="ECO:0000313" key="12">
    <source>
        <dbReference type="Proteomes" id="UP001161257"/>
    </source>
</evidence>
<dbReference type="PANTHER" id="PTHR30203">
    <property type="entry name" value="OUTER MEMBRANE CATION EFFLUX PROTEIN"/>
    <property type="match status" value="1"/>
</dbReference>
<dbReference type="PROSITE" id="PS51257">
    <property type="entry name" value="PROKAR_LIPOPROTEIN"/>
    <property type="match status" value="1"/>
</dbReference>
<dbReference type="Gene3D" id="1.20.1600.10">
    <property type="entry name" value="Outer membrane efflux proteins (OEP)"/>
    <property type="match status" value="1"/>
</dbReference>
<dbReference type="AlphaFoldDB" id="A0AA37RB82"/>
<evidence type="ECO:0000256" key="7">
    <source>
        <dbReference type="ARBA" id="ARBA00023237"/>
    </source>
</evidence>
<evidence type="ECO:0000313" key="11">
    <source>
        <dbReference type="EMBL" id="GLO35530.1"/>
    </source>
</evidence>
<comment type="subcellular location">
    <subcellularLocation>
        <location evidence="1 9">Cell outer membrane</location>
        <topology evidence="1 9">Lipid-anchor</topology>
    </subcellularLocation>
</comment>
<protein>
    <submittedName>
        <fullName evidence="11">Outer membrane protein OprM</fullName>
    </submittedName>
</protein>
<keyword evidence="6 9" id="KW-0564">Palmitate</keyword>
<keyword evidence="7" id="KW-0998">Cell outer membrane</keyword>
<comment type="caution">
    <text evidence="11">The sequence shown here is derived from an EMBL/GenBank/DDBJ whole genome shotgun (WGS) entry which is preliminary data.</text>
</comment>
<dbReference type="EMBL" id="BSKJ01000004">
    <property type="protein sequence ID" value="GLO35530.1"/>
    <property type="molecule type" value="Genomic_DNA"/>
</dbReference>
<evidence type="ECO:0000256" key="1">
    <source>
        <dbReference type="ARBA" id="ARBA00004459"/>
    </source>
</evidence>
<dbReference type="RefSeq" id="WP_284353526.1">
    <property type="nucleotide sequence ID" value="NZ_BSKF01000002.1"/>
</dbReference>
<dbReference type="InterPro" id="IPR010131">
    <property type="entry name" value="MdtP/NodT-like"/>
</dbReference>
<evidence type="ECO:0000256" key="8">
    <source>
        <dbReference type="ARBA" id="ARBA00023288"/>
    </source>
</evidence>